<dbReference type="InterPro" id="IPR010982">
    <property type="entry name" value="Lambda_DNA-bd_dom_sf"/>
</dbReference>
<dbReference type="InterPro" id="IPR028082">
    <property type="entry name" value="Peripla_BP_I"/>
</dbReference>
<keyword evidence="1" id="KW-0805">Transcription regulation</keyword>
<name>A0ABT0GIE9_9GAMM</name>
<gene>
    <name evidence="6" type="ORF">M0G41_11645</name>
</gene>
<evidence type="ECO:0000256" key="3">
    <source>
        <dbReference type="ARBA" id="ARBA00023163"/>
    </source>
</evidence>
<keyword evidence="2" id="KW-0238">DNA-binding</keyword>
<evidence type="ECO:0000256" key="2">
    <source>
        <dbReference type="ARBA" id="ARBA00023125"/>
    </source>
</evidence>
<evidence type="ECO:0000256" key="1">
    <source>
        <dbReference type="ARBA" id="ARBA00023015"/>
    </source>
</evidence>
<comment type="caution">
    <text evidence="6">The sequence shown here is derived from an EMBL/GenBank/DDBJ whole genome shotgun (WGS) entry which is preliminary data.</text>
</comment>
<dbReference type="PANTHER" id="PTHR30146">
    <property type="entry name" value="LACI-RELATED TRANSCRIPTIONAL REPRESSOR"/>
    <property type="match status" value="1"/>
</dbReference>
<dbReference type="Gene3D" id="3.40.50.2300">
    <property type="match status" value="2"/>
</dbReference>
<dbReference type="CDD" id="cd01392">
    <property type="entry name" value="HTH_LacI"/>
    <property type="match status" value="1"/>
</dbReference>
<dbReference type="Proteomes" id="UP001431449">
    <property type="component" value="Unassembled WGS sequence"/>
</dbReference>
<evidence type="ECO:0000313" key="7">
    <source>
        <dbReference type="Proteomes" id="UP001431449"/>
    </source>
</evidence>
<organism evidence="6 7">
    <name type="scientific">Pseudomarimonas salicorniae</name>
    <dbReference type="NCBI Taxonomy" id="2933270"/>
    <lineage>
        <taxon>Bacteria</taxon>
        <taxon>Pseudomonadati</taxon>
        <taxon>Pseudomonadota</taxon>
        <taxon>Gammaproteobacteria</taxon>
        <taxon>Lysobacterales</taxon>
        <taxon>Lysobacteraceae</taxon>
        <taxon>Pseudomarimonas</taxon>
    </lineage>
</organism>
<feature type="domain" description="HTH lacI-type" evidence="5">
    <location>
        <begin position="25"/>
        <end position="75"/>
    </location>
</feature>
<dbReference type="PANTHER" id="PTHR30146:SF120">
    <property type="entry name" value="ALANINE RACEMASE"/>
    <property type="match status" value="1"/>
</dbReference>
<dbReference type="InterPro" id="IPR000843">
    <property type="entry name" value="HTH_LacI"/>
</dbReference>
<feature type="compositionally biased region" description="Low complexity" evidence="4">
    <location>
        <begin position="366"/>
        <end position="375"/>
    </location>
</feature>
<keyword evidence="7" id="KW-1185">Reference proteome</keyword>
<keyword evidence="3" id="KW-0804">Transcription</keyword>
<evidence type="ECO:0000313" key="6">
    <source>
        <dbReference type="EMBL" id="MCK7594319.1"/>
    </source>
</evidence>
<dbReference type="EMBL" id="JALNMH010000009">
    <property type="protein sequence ID" value="MCK7594319.1"/>
    <property type="molecule type" value="Genomic_DNA"/>
</dbReference>
<evidence type="ECO:0000259" key="5">
    <source>
        <dbReference type="PROSITE" id="PS50932"/>
    </source>
</evidence>
<dbReference type="Gene3D" id="1.10.260.40">
    <property type="entry name" value="lambda repressor-like DNA-binding domains"/>
    <property type="match status" value="1"/>
</dbReference>
<dbReference type="Pfam" id="PF13377">
    <property type="entry name" value="Peripla_BP_3"/>
    <property type="match status" value="1"/>
</dbReference>
<dbReference type="InterPro" id="IPR046335">
    <property type="entry name" value="LacI/GalR-like_sensor"/>
</dbReference>
<sequence length="375" mass="40158">MSVGRDAELPRPRRAAGSGHYTSLDIALLAGVSQSTVSRALNGSRSVGTATRQRIETIARELDYHVDLRARHLRTQQTGALTLLMFADPALGGGGLNPFFLAMIAGITEAANKRGYDLIVSLQQLSDDWHGDYLRSRKSDGLILLGYGDYQRLQRTLRELASHDTRFVRWGVVQADQPGLSVGCDNREGCRRATAHLLALGRRRIAFLGEHSSRSPEFRDRYLGYGDAVRAAGLRVDPRLCINARLNELHAGAGAVARLLATAVPFDAVVAASDQIAISAMGSLQRAGIRVPEDVAVVGFDDLPLGALSSPSLTTVRQDPMLAGERLVATLVAQIGGGRSDSVLIPPQLIVRESCGAGALSPSPDAAATRRTARR</sequence>
<feature type="region of interest" description="Disordered" evidence="4">
    <location>
        <begin position="356"/>
        <end position="375"/>
    </location>
</feature>
<dbReference type="SMART" id="SM00354">
    <property type="entry name" value="HTH_LACI"/>
    <property type="match status" value="1"/>
</dbReference>
<dbReference type="RefSeq" id="WP_248209366.1">
    <property type="nucleotide sequence ID" value="NZ_JALNMH010000009.1"/>
</dbReference>
<dbReference type="Pfam" id="PF00356">
    <property type="entry name" value="LacI"/>
    <property type="match status" value="1"/>
</dbReference>
<evidence type="ECO:0000256" key="4">
    <source>
        <dbReference type="SAM" id="MobiDB-lite"/>
    </source>
</evidence>
<accession>A0ABT0GIE9</accession>
<dbReference type="SUPFAM" id="SSF47413">
    <property type="entry name" value="lambda repressor-like DNA-binding domains"/>
    <property type="match status" value="1"/>
</dbReference>
<proteinExistence type="predicted"/>
<reference evidence="6" key="1">
    <citation type="submission" date="2022-04" db="EMBL/GenBank/DDBJ databases">
        <title>Lysobacter sp. CAU 1642 isolated from sea sand.</title>
        <authorList>
            <person name="Kim W."/>
        </authorList>
    </citation>
    <scope>NUCLEOTIDE SEQUENCE</scope>
    <source>
        <strain evidence="6">CAU 1642</strain>
    </source>
</reference>
<protein>
    <submittedName>
        <fullName evidence="6">LacI family transcriptional regulator</fullName>
    </submittedName>
</protein>
<dbReference type="PROSITE" id="PS50932">
    <property type="entry name" value="HTH_LACI_2"/>
    <property type="match status" value="1"/>
</dbReference>
<dbReference type="SUPFAM" id="SSF53822">
    <property type="entry name" value="Periplasmic binding protein-like I"/>
    <property type="match status" value="1"/>
</dbReference>